<dbReference type="GeneID" id="24095381"/>
<keyword evidence="3" id="KW-1185">Reference proteome</keyword>
<dbReference type="PANTHER" id="PTHR33266">
    <property type="entry name" value="CHROMOSOME 15, WHOLE GENOME SHOTGUN SEQUENCE"/>
    <property type="match status" value="1"/>
</dbReference>
<gene>
    <name evidence="2" type="ORF">FIBRA_02503</name>
</gene>
<dbReference type="STRING" id="599839.J4GMX2"/>
<dbReference type="RefSeq" id="XP_012179753.1">
    <property type="nucleotide sequence ID" value="XM_012324363.1"/>
</dbReference>
<dbReference type="Proteomes" id="UP000006352">
    <property type="component" value="Unassembled WGS sequence"/>
</dbReference>
<evidence type="ECO:0000313" key="3">
    <source>
        <dbReference type="Proteomes" id="UP000006352"/>
    </source>
</evidence>
<feature type="region of interest" description="Disordered" evidence="1">
    <location>
        <begin position="153"/>
        <end position="172"/>
    </location>
</feature>
<dbReference type="AlphaFoldDB" id="J4GMX2"/>
<dbReference type="EMBL" id="HE796986">
    <property type="protein sequence ID" value="CCM00470.1"/>
    <property type="molecule type" value="Genomic_DNA"/>
</dbReference>
<name>J4GMX2_9APHY</name>
<sequence length="172" mass="19457">MLKGTDALSEEDRTAAAWTLIGFAQRKLIYRYRLQVELTRIQRLAIADDRLMFTYSARREAGRDLEDELVASHMRMAYSMQRNCEYMRSGYPSEPHLAEAAAQQLAISRKGFGYPLTGILRDNLDGGLIDLRERGEVVWRALLTMAYDSAAESEQPNVPPITTAQAARLTDL</sequence>
<accession>J4GMX2</accession>
<evidence type="ECO:0000313" key="2">
    <source>
        <dbReference type="EMBL" id="CCM00470.1"/>
    </source>
</evidence>
<protein>
    <submittedName>
        <fullName evidence="2">Uncharacterized protein</fullName>
    </submittedName>
</protein>
<organism evidence="2 3">
    <name type="scientific">Fibroporia radiculosa</name>
    <dbReference type="NCBI Taxonomy" id="599839"/>
    <lineage>
        <taxon>Eukaryota</taxon>
        <taxon>Fungi</taxon>
        <taxon>Dikarya</taxon>
        <taxon>Basidiomycota</taxon>
        <taxon>Agaricomycotina</taxon>
        <taxon>Agaricomycetes</taxon>
        <taxon>Polyporales</taxon>
        <taxon>Fibroporiaceae</taxon>
        <taxon>Fibroporia</taxon>
    </lineage>
</organism>
<reference evidence="2 3" key="1">
    <citation type="journal article" date="2012" name="Appl. Environ. Microbiol.">
        <title>Short-read sequencing for genomic analysis of the brown rot fungus Fibroporia radiculosa.</title>
        <authorList>
            <person name="Tang J.D."/>
            <person name="Perkins A.D."/>
            <person name="Sonstegard T.S."/>
            <person name="Schroeder S.G."/>
            <person name="Burgess S.C."/>
            <person name="Diehl S.V."/>
        </authorList>
    </citation>
    <scope>NUCLEOTIDE SEQUENCE [LARGE SCALE GENOMIC DNA]</scope>
    <source>
        <strain evidence="2 3">TFFH 294</strain>
    </source>
</reference>
<dbReference type="InParanoid" id="J4GMX2"/>
<dbReference type="PANTHER" id="PTHR33266:SF1">
    <property type="entry name" value="F-BOX DOMAIN-CONTAINING PROTEIN"/>
    <property type="match status" value="1"/>
</dbReference>
<feature type="compositionally biased region" description="Polar residues" evidence="1">
    <location>
        <begin position="153"/>
        <end position="165"/>
    </location>
</feature>
<dbReference type="HOGENOM" id="CLU_1555274_0_0_1"/>
<evidence type="ECO:0000256" key="1">
    <source>
        <dbReference type="SAM" id="MobiDB-lite"/>
    </source>
</evidence>
<proteinExistence type="predicted"/>
<dbReference type="OrthoDB" id="107110at2759"/>